<keyword evidence="1" id="KW-1133">Transmembrane helix</keyword>
<reference evidence="2 3" key="1">
    <citation type="submission" date="2014-12" db="EMBL/GenBank/DDBJ databases">
        <title>Genome sequencing of Photobacterium gaetbulicola AD005a.</title>
        <authorList>
            <person name="Adrian T.G.S."/>
            <person name="Chan K.G."/>
        </authorList>
    </citation>
    <scope>NUCLEOTIDE SEQUENCE [LARGE SCALE GENOMIC DNA]</scope>
    <source>
        <strain evidence="2 3">AD005a</strain>
    </source>
</reference>
<sequence length="38" mass="4266">MEQGFQDPYNVKYFFGFIAVLALPTLPAILTWVGMLSS</sequence>
<organism evidence="2 3">
    <name type="scientific">Photobacterium gaetbulicola</name>
    <dbReference type="NCBI Taxonomy" id="1295392"/>
    <lineage>
        <taxon>Bacteria</taxon>
        <taxon>Pseudomonadati</taxon>
        <taxon>Pseudomonadota</taxon>
        <taxon>Gammaproteobacteria</taxon>
        <taxon>Vibrionales</taxon>
        <taxon>Vibrionaceae</taxon>
        <taxon>Photobacterium</taxon>
    </lineage>
</organism>
<protein>
    <submittedName>
        <fullName evidence="2">Membrane protein</fullName>
    </submittedName>
</protein>
<proteinExistence type="predicted"/>
<evidence type="ECO:0000256" key="1">
    <source>
        <dbReference type="SAM" id="Phobius"/>
    </source>
</evidence>
<dbReference type="AlphaFoldDB" id="A0A0B9G9Y8"/>
<keyword evidence="1" id="KW-0472">Membrane</keyword>
<comment type="caution">
    <text evidence="2">The sequence shown here is derived from an EMBL/GenBank/DDBJ whole genome shotgun (WGS) entry which is preliminary data.</text>
</comment>
<keyword evidence="1" id="KW-0812">Transmembrane</keyword>
<evidence type="ECO:0000313" key="2">
    <source>
        <dbReference type="EMBL" id="KHT61700.1"/>
    </source>
</evidence>
<feature type="transmembrane region" description="Helical" evidence="1">
    <location>
        <begin position="13"/>
        <end position="36"/>
    </location>
</feature>
<gene>
    <name evidence="2" type="ORF">RJ45_21555</name>
</gene>
<dbReference type="EMBL" id="JWLZ01000197">
    <property type="protein sequence ID" value="KHT61700.1"/>
    <property type="molecule type" value="Genomic_DNA"/>
</dbReference>
<name>A0A0B9G9Y8_9GAMM</name>
<dbReference type="Proteomes" id="UP000031278">
    <property type="component" value="Unassembled WGS sequence"/>
</dbReference>
<evidence type="ECO:0000313" key="3">
    <source>
        <dbReference type="Proteomes" id="UP000031278"/>
    </source>
</evidence>
<accession>A0A0B9G9Y8</accession>